<comment type="caution">
    <text evidence="2">The sequence shown here is derived from an EMBL/GenBank/DDBJ whole genome shotgun (WGS) entry which is preliminary data.</text>
</comment>
<evidence type="ECO:0000313" key="3">
    <source>
        <dbReference type="Proteomes" id="UP000294616"/>
    </source>
</evidence>
<dbReference type="EMBL" id="SMGO01000001">
    <property type="protein sequence ID" value="TCK84924.1"/>
    <property type="molecule type" value="Genomic_DNA"/>
</dbReference>
<dbReference type="SUPFAM" id="SSF53448">
    <property type="entry name" value="Nucleotide-diphospho-sugar transferases"/>
    <property type="match status" value="1"/>
</dbReference>
<dbReference type="InterPro" id="IPR029044">
    <property type="entry name" value="Nucleotide-diphossugar_trans"/>
</dbReference>
<keyword evidence="2" id="KW-0808">Transferase</keyword>
<dbReference type="Pfam" id="PF00535">
    <property type="entry name" value="Glycos_transf_2"/>
    <property type="match status" value="1"/>
</dbReference>
<dbReference type="GO" id="GO:0016740">
    <property type="term" value="F:transferase activity"/>
    <property type="evidence" value="ECO:0007669"/>
    <property type="project" value="UniProtKB-KW"/>
</dbReference>
<dbReference type="PANTHER" id="PTHR43685:SF11">
    <property type="entry name" value="GLYCOSYLTRANSFERASE TAGX-RELATED"/>
    <property type="match status" value="1"/>
</dbReference>
<evidence type="ECO:0000313" key="2">
    <source>
        <dbReference type="EMBL" id="TCK84924.1"/>
    </source>
</evidence>
<dbReference type="InterPro" id="IPR050834">
    <property type="entry name" value="Glycosyltransf_2"/>
</dbReference>
<organism evidence="2 3">
    <name type="scientific">Albibacterium bauzanense</name>
    <dbReference type="NCBI Taxonomy" id="653929"/>
    <lineage>
        <taxon>Bacteria</taxon>
        <taxon>Pseudomonadati</taxon>
        <taxon>Bacteroidota</taxon>
        <taxon>Sphingobacteriia</taxon>
        <taxon>Sphingobacteriales</taxon>
        <taxon>Sphingobacteriaceae</taxon>
        <taxon>Albibacterium</taxon>
    </lineage>
</organism>
<dbReference type="RefSeq" id="WP_132220697.1">
    <property type="nucleotide sequence ID" value="NZ_SMGO01000001.1"/>
</dbReference>
<reference evidence="2 3" key="1">
    <citation type="submission" date="2019-03" db="EMBL/GenBank/DDBJ databases">
        <title>Genomic Encyclopedia of Archaeal and Bacterial Type Strains, Phase II (KMG-II): from individual species to whole genera.</title>
        <authorList>
            <person name="Goeker M."/>
        </authorList>
    </citation>
    <scope>NUCLEOTIDE SEQUENCE [LARGE SCALE GENOMIC DNA]</scope>
    <source>
        <strain evidence="2 3">DSM 22554</strain>
    </source>
</reference>
<sequence length="306" mass="35824">MVSNSLISVILPTYNRGDFISRSVRSIQNQTYPHWELIVVDDGSEDNTDKIINEFIRKDSRISYIKLTKNVGASRARNKGIELSKGDYITFIDSDDEYLSEKIKSQLELFLADKTHQIGLVTCGRQDFRADRLYNVWVPAIKSNVLSNLFKGKQIGAGTPFLMVSRKVIESGVRFDININVVEDFDFVVQTLVNGFNLDFVNKPLVNVFHDAQERNFNYEQGFSAREYLYKKYKDYFIRNKTERKSFLLKSCFFYVEMNNRNKDSNIIRDVKKEWPMAWFTFLIMRTIPKGRLRNAFIKLHKLVIK</sequence>
<proteinExistence type="predicted"/>
<gene>
    <name evidence="2" type="ORF">C8N28_0220</name>
</gene>
<dbReference type="CDD" id="cd00761">
    <property type="entry name" value="Glyco_tranf_GTA_type"/>
    <property type="match status" value="1"/>
</dbReference>
<feature type="domain" description="Glycosyltransferase 2-like" evidence="1">
    <location>
        <begin position="8"/>
        <end position="169"/>
    </location>
</feature>
<dbReference type="AlphaFoldDB" id="A0A4R1M257"/>
<dbReference type="OrthoDB" id="6638511at2"/>
<keyword evidence="3" id="KW-1185">Reference proteome</keyword>
<evidence type="ECO:0000259" key="1">
    <source>
        <dbReference type="Pfam" id="PF00535"/>
    </source>
</evidence>
<dbReference type="Gene3D" id="3.90.550.10">
    <property type="entry name" value="Spore Coat Polysaccharide Biosynthesis Protein SpsA, Chain A"/>
    <property type="match status" value="1"/>
</dbReference>
<dbReference type="PANTHER" id="PTHR43685">
    <property type="entry name" value="GLYCOSYLTRANSFERASE"/>
    <property type="match status" value="1"/>
</dbReference>
<dbReference type="InterPro" id="IPR001173">
    <property type="entry name" value="Glyco_trans_2-like"/>
</dbReference>
<name>A0A4R1M257_9SPHI</name>
<dbReference type="Proteomes" id="UP000294616">
    <property type="component" value="Unassembled WGS sequence"/>
</dbReference>
<protein>
    <submittedName>
        <fullName evidence="2">Glycosyltransferase involved in cell wall biosynthesis</fullName>
    </submittedName>
</protein>
<accession>A0A4R1M257</accession>